<evidence type="ECO:0000313" key="3">
    <source>
        <dbReference type="Proteomes" id="UP000604473"/>
    </source>
</evidence>
<name>A0ABS1RV69_RHOSU</name>
<dbReference type="SUPFAM" id="SSF88723">
    <property type="entry name" value="PIN domain-like"/>
    <property type="match status" value="1"/>
</dbReference>
<dbReference type="CDD" id="cd04301">
    <property type="entry name" value="NAT_SF"/>
    <property type="match status" value="1"/>
</dbReference>
<dbReference type="PROSITE" id="PS51186">
    <property type="entry name" value="GNAT"/>
    <property type="match status" value="1"/>
</dbReference>
<feature type="domain" description="N-acetyltransferase" evidence="1">
    <location>
        <begin position="3"/>
        <end position="162"/>
    </location>
</feature>
<keyword evidence="3" id="KW-1185">Reference proteome</keyword>
<sequence>MELVLRPEDLIDCLPQLVDIADLYKNEIGFWPRSALEDAVRRGRLLTAMSKSEGRKEAVGFIVFGGVFPNGRIQAIAVHPLYLRQGVAQFLLDNVVARMEAEGYLAISAKPAEDLEAAQEFYQKNRFSRVRTQRGGASRKRMIVVRERILGSPSLLRDMTRTPSNPFLTFPEKRSNLWVIDVNVLLDLVKARRTQYDLALKVFSAALEGRIKIAVTSEFTIELSRATTTLQDDPLLALASALPRLRQKAGPSIKYLSQDIHELIFKKNKPSQAGTPQALSDCSHLAECISGNATAFVTSDGVLLRSRRIVRETWGVEIVSLEDFHDAILSTDPIDDFKSMIGMDFWLRSVDARAAWKVYKELDLNCSAETFFDAEVSRISGYYLAALDDDGSAIGILASSTPASLGDARSLLLLVDHERPNAELVAETLLGNCVEAIGRYGFNLLNLVDVPGQIIVRKVALQAGFVPNVAENRLNKATAGAPVTPSSFPILLERSRFVFGAEILKQLPEDFEAFDEIFSEDRSRFRSIENLISPTLIVANNRKVSIQPIARSFADELLGTSRQTSLLEQFEGAFRSNKTYVSSGRSKNFFNEDQIILFYESSRTGGRGAIVAAARVDSVVTQVKKEMGQSDMKRTVVETVDRFSASEEVTLINFSLLLRFPEPVNLKELRNMGASGAQNLQTATVISTAVAQRIFDLGWSGGR</sequence>
<gene>
    <name evidence="2" type="ORF">JMM60_14235</name>
</gene>
<comment type="caution">
    <text evidence="2">The sequence shown here is derived from an EMBL/GenBank/DDBJ whole genome shotgun (WGS) entry which is preliminary data.</text>
</comment>
<dbReference type="Proteomes" id="UP000604473">
    <property type="component" value="Unassembled WGS sequence"/>
</dbReference>
<dbReference type="Gene3D" id="3.40.630.30">
    <property type="match status" value="1"/>
</dbReference>
<accession>A0ABS1RV69</accession>
<reference evidence="2 3" key="1">
    <citation type="submission" date="2021-01" db="EMBL/GenBank/DDBJ databases">
        <title>Draft genomes of Rhodovulum sulfidophilum.</title>
        <authorList>
            <person name="Guzman M.S."/>
        </authorList>
    </citation>
    <scope>NUCLEOTIDE SEQUENCE [LARGE SCALE GENOMIC DNA]</scope>
    <source>
        <strain evidence="2 3">AB35</strain>
    </source>
</reference>
<evidence type="ECO:0000313" key="2">
    <source>
        <dbReference type="EMBL" id="MBL3609941.1"/>
    </source>
</evidence>
<dbReference type="Pfam" id="PF00583">
    <property type="entry name" value="Acetyltransf_1"/>
    <property type="match status" value="1"/>
</dbReference>
<dbReference type="RefSeq" id="WP_202249705.1">
    <property type="nucleotide sequence ID" value="NZ_JAESJJ010000020.1"/>
</dbReference>
<protein>
    <submittedName>
        <fullName evidence="2">GNAT family N-acetyltransferase</fullName>
    </submittedName>
</protein>
<dbReference type="InterPro" id="IPR016181">
    <property type="entry name" value="Acyl_CoA_acyltransferase"/>
</dbReference>
<organism evidence="2 3">
    <name type="scientific">Rhodovulum sulfidophilum</name>
    <name type="common">Rhodobacter sulfidophilus</name>
    <dbReference type="NCBI Taxonomy" id="35806"/>
    <lineage>
        <taxon>Bacteria</taxon>
        <taxon>Pseudomonadati</taxon>
        <taxon>Pseudomonadota</taxon>
        <taxon>Alphaproteobacteria</taxon>
        <taxon>Rhodobacterales</taxon>
        <taxon>Paracoccaceae</taxon>
        <taxon>Rhodovulum</taxon>
    </lineage>
</organism>
<evidence type="ECO:0000259" key="1">
    <source>
        <dbReference type="PROSITE" id="PS51186"/>
    </source>
</evidence>
<dbReference type="SUPFAM" id="SSF55729">
    <property type="entry name" value="Acyl-CoA N-acyltransferases (Nat)"/>
    <property type="match status" value="1"/>
</dbReference>
<dbReference type="InterPro" id="IPR000182">
    <property type="entry name" value="GNAT_dom"/>
</dbReference>
<proteinExistence type="predicted"/>
<dbReference type="InterPro" id="IPR029060">
    <property type="entry name" value="PIN-like_dom_sf"/>
</dbReference>
<dbReference type="EMBL" id="JAESJJ010000020">
    <property type="protein sequence ID" value="MBL3609941.1"/>
    <property type="molecule type" value="Genomic_DNA"/>
</dbReference>